<evidence type="ECO:0000256" key="10">
    <source>
        <dbReference type="ARBA" id="ARBA00023002"/>
    </source>
</evidence>
<evidence type="ECO:0000256" key="13">
    <source>
        <dbReference type="RuleBase" id="RU367158"/>
    </source>
</evidence>
<keyword evidence="13" id="KW-0496">Mitochondrion</keyword>
<dbReference type="EC" id="1.1.3.37" evidence="6 13"/>
<evidence type="ECO:0000259" key="14">
    <source>
        <dbReference type="PROSITE" id="PS51387"/>
    </source>
</evidence>
<feature type="domain" description="FAD-binding PCMH-type" evidence="14">
    <location>
        <begin position="34"/>
        <end position="204"/>
    </location>
</feature>
<comment type="similarity">
    <text evidence="5 13">Belongs to the oxygen-dependent FAD-linked oxidoreductase family.</text>
</comment>
<dbReference type="GO" id="GO:0031966">
    <property type="term" value="C:mitochondrial membrane"/>
    <property type="evidence" value="ECO:0007669"/>
    <property type="project" value="UniProtKB-SubCell"/>
</dbReference>
<evidence type="ECO:0000256" key="2">
    <source>
        <dbReference type="ARBA" id="ARBA00004370"/>
    </source>
</evidence>
<dbReference type="Gene3D" id="1.10.45.10">
    <property type="entry name" value="Vanillyl-alcohol Oxidase, Chain A, domain 4"/>
    <property type="match status" value="1"/>
</dbReference>
<keyword evidence="9 13" id="KW-0274">FAD</keyword>
<dbReference type="PANTHER" id="PTHR43762:SF1">
    <property type="entry name" value="D-ARABINONO-1,4-LACTONE OXIDASE"/>
    <property type="match status" value="1"/>
</dbReference>
<evidence type="ECO:0000256" key="4">
    <source>
        <dbReference type="ARBA" id="ARBA00005147"/>
    </source>
</evidence>
<organism evidence="15 16">
    <name type="scientific">Umbelopsis vinacea</name>
    <dbReference type="NCBI Taxonomy" id="44442"/>
    <lineage>
        <taxon>Eukaryota</taxon>
        <taxon>Fungi</taxon>
        <taxon>Fungi incertae sedis</taxon>
        <taxon>Mucoromycota</taxon>
        <taxon>Mucoromycotina</taxon>
        <taxon>Umbelopsidomycetes</taxon>
        <taxon>Umbelopsidales</taxon>
        <taxon>Umbelopsidaceae</taxon>
        <taxon>Umbelopsis</taxon>
    </lineage>
</organism>
<dbReference type="InterPro" id="IPR016167">
    <property type="entry name" value="FAD-bd_PCMH_sub1"/>
</dbReference>
<name>A0A8H7Q9F7_9FUNG</name>
<evidence type="ECO:0000256" key="12">
    <source>
        <dbReference type="ARBA" id="ARBA00033418"/>
    </source>
</evidence>
<protein>
    <recommendedName>
        <fullName evidence="6 13">D-arabinono-1,4-lactone oxidase</fullName>
        <shortName evidence="13">ALO</shortName>
        <ecNumber evidence="6 13">1.1.3.37</ecNumber>
    </recommendedName>
    <alternativeName>
        <fullName evidence="12 13">L-galactono-gamma-lactone oxidase</fullName>
    </alternativeName>
</protein>
<dbReference type="GO" id="GO:0071949">
    <property type="term" value="F:FAD binding"/>
    <property type="evidence" value="ECO:0007669"/>
    <property type="project" value="UniProtKB-UniRule"/>
</dbReference>
<gene>
    <name evidence="15" type="ORF">INT44_004888</name>
</gene>
<dbReference type="InterPro" id="IPR030654">
    <property type="entry name" value="Sugar_lactone_oxidase"/>
</dbReference>
<dbReference type="InterPro" id="IPR006093">
    <property type="entry name" value="Oxy_OxRdtase_FAD_BS"/>
</dbReference>
<dbReference type="NCBIfam" id="TIGR01678">
    <property type="entry name" value="FAD_lactone_ox"/>
    <property type="match status" value="1"/>
</dbReference>
<accession>A0A8H7Q9F7</accession>
<dbReference type="Gene3D" id="3.30.43.10">
    <property type="entry name" value="Uridine Diphospho-n-acetylenolpyruvylglucosamine Reductase, domain 2"/>
    <property type="match status" value="1"/>
</dbReference>
<keyword evidence="11" id="KW-0472">Membrane</keyword>
<keyword evidence="10 13" id="KW-0560">Oxidoreductase</keyword>
<dbReference type="PROSITE" id="PS00862">
    <property type="entry name" value="OX2_COVAL_FAD"/>
    <property type="match status" value="1"/>
</dbReference>
<dbReference type="UniPathway" id="UPA00132"/>
<dbReference type="PIRSF" id="PIRSF000136">
    <property type="entry name" value="LGO_GLO"/>
    <property type="match status" value="1"/>
</dbReference>
<dbReference type="AlphaFoldDB" id="A0A8H7Q9F7"/>
<dbReference type="SUPFAM" id="SSF56176">
    <property type="entry name" value="FAD-binding/transporter-associated domain-like"/>
    <property type="match status" value="1"/>
</dbReference>
<comment type="pathway">
    <text evidence="3 13">Cofactor biosynthesis; D-erythroascorbate biosynthesis; dehydro-D-arabinono-1,4-lactone from D-arabinose: step 2/2.</text>
</comment>
<dbReference type="InterPro" id="IPR007173">
    <property type="entry name" value="ALO_C"/>
</dbReference>
<dbReference type="NCBIfam" id="TIGR01679">
    <property type="entry name" value="bact_FAD_ox"/>
    <property type="match status" value="1"/>
</dbReference>
<dbReference type="GO" id="GO:0019853">
    <property type="term" value="P:L-ascorbic acid biosynthetic process"/>
    <property type="evidence" value="ECO:0007669"/>
    <property type="project" value="UniProtKB-UniPathway"/>
</dbReference>
<comment type="caution">
    <text evidence="15">The sequence shown here is derived from an EMBL/GenBank/DDBJ whole genome shotgun (WGS) entry which is preliminary data.</text>
</comment>
<comment type="catalytic activity">
    <reaction evidence="13">
        <text>D-arabinono-1,4-lactone + O2 = dehydro-D-arabinono-1,4-lactone + H2O2 + H(+)</text>
        <dbReference type="Rhea" id="RHEA:23756"/>
        <dbReference type="ChEBI" id="CHEBI:15378"/>
        <dbReference type="ChEBI" id="CHEBI:15379"/>
        <dbReference type="ChEBI" id="CHEBI:16240"/>
        <dbReference type="ChEBI" id="CHEBI:16292"/>
        <dbReference type="ChEBI" id="CHEBI:58277"/>
        <dbReference type="EC" id="1.1.3.37"/>
    </reaction>
</comment>
<dbReference type="Gene3D" id="3.30.465.10">
    <property type="match status" value="1"/>
</dbReference>
<sequence length="464" mass="52890">MATNSATIAMENLAPELKTIAKENHQFRNWANTFGCSPELYFEPSTEEEVSEIVRLAVQNKKHIKVVGSGHSPSDLALTNDYMISIHKLNRVLAVNREEGIITVEAGMDLHTLHQVLKNNGMALSNLGSISDQSVAGIMATASHGTGTTFGSLPTMITDLTIVNGTGDILYCSPSSNTDVFEAARCSLGCLGVITRMSLKVEPDFLLEAIQEPAKFDHVLQNWDTVINSAEHVRVWWYPHTDDCVVWRANRTTKPVTEDKPSWFKYTFVGFHVYQFALNIARYRQSMIPPLTRFFYDKVHSTPTRVVDESYKVFNFDCLFPQYVNEWAIPLEKAPEALKRIEKFIQSSDLKVHFPVEIRFVDADDVWLSPSYGRKTCYIGVIMYRPYGKAVPYKKYWRAYEDVMRSLDGRPHWAKAHGQTKSDLERSYPKFSDFLTVREKLDPNGVFVNNYIQRHIVGKKRLAK</sequence>
<dbReference type="InterPro" id="IPR016169">
    <property type="entry name" value="FAD-bd_PCMH_sub2"/>
</dbReference>
<evidence type="ECO:0000313" key="15">
    <source>
        <dbReference type="EMBL" id="KAG2187216.1"/>
    </source>
</evidence>
<evidence type="ECO:0000256" key="9">
    <source>
        <dbReference type="ARBA" id="ARBA00022827"/>
    </source>
</evidence>
<dbReference type="Gene3D" id="3.30.70.2520">
    <property type="match status" value="1"/>
</dbReference>
<evidence type="ECO:0000313" key="16">
    <source>
        <dbReference type="Proteomes" id="UP000612746"/>
    </source>
</evidence>
<dbReference type="EMBL" id="JAEPRA010000003">
    <property type="protein sequence ID" value="KAG2187216.1"/>
    <property type="molecule type" value="Genomic_DNA"/>
</dbReference>
<evidence type="ECO:0000256" key="7">
    <source>
        <dbReference type="ARBA" id="ARBA00022630"/>
    </source>
</evidence>
<evidence type="ECO:0000256" key="5">
    <source>
        <dbReference type="ARBA" id="ARBA00005466"/>
    </source>
</evidence>
<dbReference type="OrthoDB" id="610608at2759"/>
<evidence type="ECO:0000256" key="3">
    <source>
        <dbReference type="ARBA" id="ARBA00005083"/>
    </source>
</evidence>
<evidence type="ECO:0000256" key="8">
    <source>
        <dbReference type="ARBA" id="ARBA00022644"/>
    </source>
</evidence>
<dbReference type="InterPro" id="IPR016171">
    <property type="entry name" value="Vanillyl_alc_oxidase_C-sub2"/>
</dbReference>
<dbReference type="Pfam" id="PF01565">
    <property type="entry name" value="FAD_binding_4"/>
    <property type="match status" value="1"/>
</dbReference>
<dbReference type="InterPro" id="IPR016166">
    <property type="entry name" value="FAD-bd_PCMH"/>
</dbReference>
<dbReference type="InterPro" id="IPR006094">
    <property type="entry name" value="Oxid_FAD_bind_N"/>
</dbReference>
<evidence type="ECO:0000256" key="1">
    <source>
        <dbReference type="ARBA" id="ARBA00001974"/>
    </source>
</evidence>
<dbReference type="Proteomes" id="UP000612746">
    <property type="component" value="Unassembled WGS sequence"/>
</dbReference>
<comment type="cofactor">
    <cofactor evidence="1 13">
        <name>FAD</name>
        <dbReference type="ChEBI" id="CHEBI:57692"/>
    </cofactor>
</comment>
<evidence type="ECO:0000256" key="6">
    <source>
        <dbReference type="ARBA" id="ARBA00013136"/>
    </source>
</evidence>
<evidence type="ECO:0000256" key="11">
    <source>
        <dbReference type="ARBA" id="ARBA00023136"/>
    </source>
</evidence>
<proteinExistence type="inferred from homology"/>
<dbReference type="InterPro" id="IPR010031">
    <property type="entry name" value="FAD_lactone_oxidase-like"/>
</dbReference>
<keyword evidence="16" id="KW-1185">Reference proteome</keyword>
<dbReference type="PANTHER" id="PTHR43762">
    <property type="entry name" value="L-GULONOLACTONE OXIDASE"/>
    <property type="match status" value="1"/>
</dbReference>
<dbReference type="Pfam" id="PF04030">
    <property type="entry name" value="ALO"/>
    <property type="match status" value="1"/>
</dbReference>
<keyword evidence="8" id="KW-0060">Ascorbate biosynthesis</keyword>
<keyword evidence="7 13" id="KW-0285">Flavoprotein</keyword>
<dbReference type="InterPro" id="IPR036318">
    <property type="entry name" value="FAD-bd_PCMH-like_sf"/>
</dbReference>
<dbReference type="UniPathway" id="UPA00771">
    <property type="reaction ID" value="UER00766"/>
</dbReference>
<comment type="subcellular location">
    <subcellularLocation>
        <location evidence="2">Membrane</location>
    </subcellularLocation>
    <subcellularLocation>
        <location evidence="13">Mitochondrion membrane</location>
    </subcellularLocation>
</comment>
<comment type="pathway">
    <text evidence="4">Cofactor biosynthesis; L-ascorbate biosynthesis.</text>
</comment>
<reference evidence="15" key="1">
    <citation type="submission" date="2020-12" db="EMBL/GenBank/DDBJ databases">
        <title>Metabolic potential, ecology and presence of endohyphal bacteria is reflected in genomic diversity of Mucoromycotina.</title>
        <authorList>
            <person name="Muszewska A."/>
            <person name="Okrasinska A."/>
            <person name="Steczkiewicz K."/>
            <person name="Drgas O."/>
            <person name="Orlowska M."/>
            <person name="Perlinska-Lenart U."/>
            <person name="Aleksandrzak-Piekarczyk T."/>
            <person name="Szatraj K."/>
            <person name="Zielenkiewicz U."/>
            <person name="Pilsyk S."/>
            <person name="Malc E."/>
            <person name="Mieczkowski P."/>
            <person name="Kruszewska J.S."/>
            <person name="Biernat P."/>
            <person name="Pawlowska J."/>
        </authorList>
    </citation>
    <scope>NUCLEOTIDE SEQUENCE</scope>
    <source>
        <strain evidence="15">WA0000051536</strain>
    </source>
</reference>
<feature type="non-terminal residue" evidence="15">
    <location>
        <position position="1"/>
    </location>
</feature>
<dbReference type="PROSITE" id="PS51387">
    <property type="entry name" value="FAD_PCMH"/>
    <property type="match status" value="1"/>
</dbReference>
<dbReference type="GO" id="GO:0003885">
    <property type="term" value="F:D-arabinono-1,4-lactone oxidase activity"/>
    <property type="evidence" value="ECO:0007669"/>
    <property type="project" value="UniProtKB-UniRule"/>
</dbReference>